<dbReference type="InterPro" id="IPR011081">
    <property type="entry name" value="Big_4"/>
</dbReference>
<keyword evidence="1" id="KW-0677">Repeat</keyword>
<dbReference type="InterPro" id="IPR026341">
    <property type="entry name" value="T9SS_type_B"/>
</dbReference>
<dbReference type="InterPro" id="IPR025667">
    <property type="entry name" value="SprB_repeat"/>
</dbReference>
<name>A0ABS9V5S0_9BACT</name>
<sequence length="1442" mass="152806">TINEPAAALAASIASTSDASCFGSTDGAIALTVSGGTAPYTYTWSNGMSSQNISGLAAGSYSVIIRDANGCETAINNITIAQPVQGNVSTGTSGESLCSDIGFIQLNGASSTTVIWSTSGSGSFDDSSRLDAIYTPSASDYESGQVTLTLSTADDCISITESFVLRLYRQAIVNAGPNASTISAQAYILSGATATNYQSLTWTSSGTGSFNNPNALNPSYIPSTEDIQTGEVELTLSATALGNCSVATSTMRLLIFASPIADIGAIAGTDAEMCDTEGSYLLADALTINAVNVIWTTTGSGSFDDAGIVNARYTPSLADFLDGQVQLTLTAIGAGGDTNSDRITLTLWRTPVVTVGDDRNIAAGQNLVITGVSAENYRSIRWESSGTGSFSNQASLTPTYIPSIEDQNNGVVTITLIAEAFGTCEAAEASFDLIIFANPTAVAGPDLDLCNGDQNISLDQAEAFNFTTILWMSSGSGTFDDNSIMNPVYTPSQADYTSGQVKLTMKVTGDGGTDEDSIVLTLIKGAFAYAGNDVAICNTRSYQILDAEAKEFSSIAWTHNGRGQLNGANTLSPTYIPADDEFEIVTITMMVYPKGEVCPPVVDTMEIDLRDLINPQIQAPANLTLSTNSGCEATNVVLGTPIVSDNCAIDQVLNDAPESFPLGETIVTWTVIDAAGNSATATQLITVEDRLVPEITSPAALNIATNDGCTATGVELGSPIVIDNCGIQTISNDAPEVFAIGQTVVTWTAVDNSGNVSTAKQLVTVSDQTPPNIMAPANRTINANSSCVAFNVNLGTPIVFDNCEVAMVHHDAPVVFPVGETVVTWTAIDKYGNSSTDSQIIQVLDVIKPVLLAPAAITVETNQGCQAENIILGTPLAFDNCGDVEVTNDAPQAFSIGETLVTWTATDQSGNRTLATQRVTVLDKIAPRFEPIAGIVLAVEEGCNIALPSLELPIVTDNCTIVSLVHDGPEVLQLGITNVTWTATDASGNITKAIQQIEVVDLTSPVITAPASIVVATNANCEAVGVELGTPVVSDNCSVMMVSNDAPARYPIGSTTVTWTVIDTSGNLSSATQEVVVEDQTLPTVITQAISIRLDLDGRASITPEMVNNGSFDNCGVASLSLSQTVFTTADLGENIVILTVRDIHGNETSAPVLVNVINFEFPITGVYLDGVFLEETAYIIDWGTEDIPAELPAQVEVVTTNGDIITLDVSWNVTTVNAFRRGTYYAKGELILQPGVTNPLRLIPELRVVVRPKPMPEDLLLSNDTFEADFESSSIMIGDLTVIDPVDDIHTLYFSNNSGDNQYFDIRNNILYWNSNEGVPGRSSFNITISVLDRDGNVMEKSFVIHRIRPSIGDIEITNSFTPNQDGVNDSWGVPELMYYSGVRIQIFERSGRLLFITKNPKERWDGTYNGKEMAIGTYYWTVEVGETGEIRRGMLNLMRK</sequence>
<dbReference type="RefSeq" id="WP_241349663.1">
    <property type="nucleotide sequence ID" value="NZ_JAKZGP010000069.1"/>
</dbReference>
<evidence type="ECO:0000259" key="2">
    <source>
        <dbReference type="PROSITE" id="PS50825"/>
    </source>
</evidence>
<feature type="non-terminal residue" evidence="3">
    <location>
        <position position="1"/>
    </location>
</feature>
<dbReference type="Pfam" id="PF13585">
    <property type="entry name" value="CHU_C"/>
    <property type="match status" value="1"/>
</dbReference>
<evidence type="ECO:0000256" key="1">
    <source>
        <dbReference type="ARBA" id="ARBA00022737"/>
    </source>
</evidence>
<accession>A0ABS9V5S0</accession>
<dbReference type="PANTHER" id="PTHR24273">
    <property type="entry name" value="FI04643P-RELATED"/>
    <property type="match status" value="1"/>
</dbReference>
<feature type="domain" description="HYR" evidence="2">
    <location>
        <begin position="1000"/>
        <end position="1079"/>
    </location>
</feature>
<protein>
    <submittedName>
        <fullName evidence="3">HYR domain-containing protein</fullName>
    </submittedName>
</protein>
<proteinExistence type="predicted"/>
<dbReference type="Pfam" id="PF02494">
    <property type="entry name" value="HYR"/>
    <property type="match status" value="4"/>
</dbReference>
<dbReference type="Pfam" id="PF07532">
    <property type="entry name" value="Big_4"/>
    <property type="match status" value="1"/>
</dbReference>
<organism evidence="3 4">
    <name type="scientific">Belliella filtrata</name>
    <dbReference type="NCBI Taxonomy" id="2923435"/>
    <lineage>
        <taxon>Bacteria</taxon>
        <taxon>Pseudomonadati</taxon>
        <taxon>Bacteroidota</taxon>
        <taxon>Cytophagia</taxon>
        <taxon>Cytophagales</taxon>
        <taxon>Cyclobacteriaceae</taxon>
        <taxon>Belliella</taxon>
    </lineage>
</organism>
<gene>
    <name evidence="3" type="ORF">MM239_18085</name>
</gene>
<dbReference type="NCBIfam" id="TIGR04131">
    <property type="entry name" value="Bac_Flav_CTERM"/>
    <property type="match status" value="1"/>
</dbReference>
<reference evidence="3" key="1">
    <citation type="submission" date="2022-03" db="EMBL/GenBank/DDBJ databases">
        <title>De novo assembled genomes of Belliella spp. (Cyclobacteriaceae) strains.</title>
        <authorList>
            <person name="Szabo A."/>
            <person name="Korponai K."/>
            <person name="Felfoldi T."/>
        </authorList>
    </citation>
    <scope>NUCLEOTIDE SEQUENCE</scope>
    <source>
        <strain evidence="3">DSM 111904</strain>
    </source>
</reference>
<feature type="domain" description="HYR" evidence="2">
    <location>
        <begin position="844"/>
        <end position="923"/>
    </location>
</feature>
<evidence type="ECO:0000313" key="3">
    <source>
        <dbReference type="EMBL" id="MCH7411310.1"/>
    </source>
</evidence>
<dbReference type="InterPro" id="IPR003410">
    <property type="entry name" value="HYR_dom"/>
</dbReference>
<keyword evidence="4" id="KW-1185">Reference proteome</keyword>
<dbReference type="Pfam" id="PF13573">
    <property type="entry name" value="SprB"/>
    <property type="match status" value="1"/>
</dbReference>
<feature type="domain" description="HYR" evidence="2">
    <location>
        <begin position="610"/>
        <end position="689"/>
    </location>
</feature>
<dbReference type="PANTHER" id="PTHR24273:SF32">
    <property type="entry name" value="HYALIN"/>
    <property type="match status" value="1"/>
</dbReference>
<evidence type="ECO:0000313" key="4">
    <source>
        <dbReference type="Proteomes" id="UP001165489"/>
    </source>
</evidence>
<dbReference type="EMBL" id="JAKZGP010000069">
    <property type="protein sequence ID" value="MCH7411310.1"/>
    <property type="molecule type" value="Genomic_DNA"/>
</dbReference>
<dbReference type="Gene3D" id="2.60.40.740">
    <property type="match status" value="1"/>
</dbReference>
<comment type="caution">
    <text evidence="3">The sequence shown here is derived from an EMBL/GenBank/DDBJ whole genome shotgun (WGS) entry which is preliminary data.</text>
</comment>
<dbReference type="PROSITE" id="PS50825">
    <property type="entry name" value="HYR"/>
    <property type="match status" value="3"/>
</dbReference>
<dbReference type="Proteomes" id="UP001165489">
    <property type="component" value="Unassembled WGS sequence"/>
</dbReference>